<reference evidence="1 2" key="1">
    <citation type="submission" date="2016-04" db="EMBL/GenBank/DDBJ databases">
        <title>Genome analyses suggest a sexual origin of heterokaryosis in a supposedly ancient asexual fungus.</title>
        <authorList>
            <person name="Ropars J."/>
            <person name="Sedzielewska K."/>
            <person name="Noel J."/>
            <person name="Charron P."/>
            <person name="Farinelli L."/>
            <person name="Marton T."/>
            <person name="Kruger M."/>
            <person name="Pelin A."/>
            <person name="Brachmann A."/>
            <person name="Corradi N."/>
        </authorList>
    </citation>
    <scope>NUCLEOTIDE SEQUENCE [LARGE SCALE GENOMIC DNA]</scope>
    <source>
        <strain evidence="1 2">C2</strain>
    </source>
</reference>
<accession>A0A2N1N1Z4</accession>
<gene>
    <name evidence="1" type="ORF">RhiirC2_558265</name>
</gene>
<dbReference type="AlphaFoldDB" id="A0A2N1N1Z4"/>
<comment type="caution">
    <text evidence="1">The sequence shown here is derived from an EMBL/GenBank/DDBJ whole genome shotgun (WGS) entry which is preliminary data.</text>
</comment>
<reference evidence="1 2" key="2">
    <citation type="submission" date="2017-10" db="EMBL/GenBank/DDBJ databases">
        <title>Extensive intraspecific genome diversity in a model arbuscular mycorrhizal fungus.</title>
        <authorList>
            <person name="Chen E.C.H."/>
            <person name="Morin E."/>
            <person name="Baudet D."/>
            <person name="Noel J."/>
            <person name="Ndikumana S."/>
            <person name="Charron P."/>
            <person name="St-Onge C."/>
            <person name="Giorgi J."/>
            <person name="Grigoriev I.V."/>
            <person name="Roux C."/>
            <person name="Martin F.M."/>
            <person name="Corradi N."/>
        </authorList>
    </citation>
    <scope>NUCLEOTIDE SEQUENCE [LARGE SCALE GENOMIC DNA]</scope>
    <source>
        <strain evidence="1 2">C2</strain>
    </source>
</reference>
<proteinExistence type="predicted"/>
<evidence type="ECO:0000313" key="1">
    <source>
        <dbReference type="EMBL" id="PKK67879.1"/>
    </source>
</evidence>
<dbReference type="Proteomes" id="UP000233469">
    <property type="component" value="Unassembled WGS sequence"/>
</dbReference>
<dbReference type="EMBL" id="LLXL01000906">
    <property type="protein sequence ID" value="PKK67879.1"/>
    <property type="molecule type" value="Genomic_DNA"/>
</dbReference>
<name>A0A2N1N1Z4_9GLOM</name>
<evidence type="ECO:0000313" key="2">
    <source>
        <dbReference type="Proteomes" id="UP000233469"/>
    </source>
</evidence>
<organism evidence="1 2">
    <name type="scientific">Rhizophagus irregularis</name>
    <dbReference type="NCBI Taxonomy" id="588596"/>
    <lineage>
        <taxon>Eukaryota</taxon>
        <taxon>Fungi</taxon>
        <taxon>Fungi incertae sedis</taxon>
        <taxon>Mucoromycota</taxon>
        <taxon>Glomeromycotina</taxon>
        <taxon>Glomeromycetes</taxon>
        <taxon>Glomerales</taxon>
        <taxon>Glomeraceae</taxon>
        <taxon>Rhizophagus</taxon>
    </lineage>
</organism>
<sequence length="126" mass="15183">MIHRKRYIHDTIHTLYRNTTRIHILDTYTMNRILYIQVTIRTQDTIHTSHNTHIGYCHNTHTGYYTYKSQLTTHTQDTIHTSHNRIRTHTSHNTYNIQNNTNNTSCIYKSHYIQYIIHTGYTTLIH</sequence>
<protein>
    <submittedName>
        <fullName evidence="1">Uncharacterized protein</fullName>
    </submittedName>
</protein>